<dbReference type="Gene3D" id="2.60.40.1930">
    <property type="match status" value="1"/>
</dbReference>
<organism evidence="4 5">
    <name type="scientific">Mucilaginibacter rubeus</name>
    <dbReference type="NCBI Taxonomy" id="2027860"/>
    <lineage>
        <taxon>Bacteria</taxon>
        <taxon>Pseudomonadati</taxon>
        <taxon>Bacteroidota</taxon>
        <taxon>Sphingobacteriia</taxon>
        <taxon>Sphingobacteriales</taxon>
        <taxon>Sphingobacteriaceae</taxon>
        <taxon>Mucilaginibacter</taxon>
    </lineage>
</organism>
<evidence type="ECO:0000256" key="2">
    <source>
        <dbReference type="PROSITE-ProRule" id="PRU00339"/>
    </source>
</evidence>
<evidence type="ECO:0000259" key="3">
    <source>
        <dbReference type="SMART" id="SM01360"/>
    </source>
</evidence>
<proteinExistence type="inferred from homology"/>
<dbReference type="PANTHER" id="PTHR40094">
    <property type="entry name" value="ALPHA-2-MACROGLOBULIN HOMOLOG"/>
    <property type="match status" value="1"/>
</dbReference>
<sequence>MEKGLSLHLKGRVIDQQLKNAKFYLMDILYLVSPFKHQPKPLSSMLPKLAKTLACLLVLSLSIFVNPVSAQTKYDMLNFRIDSLAAVGLPKSALKEVDKLDKLAHDESNAPQQVHAVIYRMTFQSYIEEDALVSIIARLKADIDKTKFPVKPVLQSMLAEMYWNYYKDNRYNYSQRSRLETPGADYTKWDLQTIISETAKQYRLSLADTKQLQATPIGTLDGVLKGDKSIRYLRPTLYDLLVQRAFEFFLADEPEIIKPKMAFSVNDPAFFGDARSFVKLNINSVDTASSWYQGIKLLQQVTAFHLHENNTEALADLELQRLKFLHKKSTLSIADSLYLASLKRTTANYAAKPISAEALVQMGLYYKNIDSLVTAHSYYEKAKELFPNSISGKNAAAYIRELEKQALSAQVEEVYAPGKPLLASLQYANIKQAKFAIYSVTDAQINQLKKGNNQDEEWELNISKKVYDFVTKLKPAETGELLLPDMHDYKNHHAEFKIAPLQPGNYFIVVDDALQNKPELTGLARFRVSGLAYVTRQRPNGVKEIRVLDRDSGNPLKGVKVDVYNTYNGKDKMLRNPISKGNSDADGVFTFTCRGNYYNADLSTDNDRLTGSQNYVYGVIETSQPSATTIEQTILFTDRQIYRPGQTVYFKGLQISTLNNKSSIVPNEQVIVSLFDANRQKQGILNLKTNEHGTVTGSFIIPQQTLGGMMSVTTDHGSALIRVEEYKRPTFQVTFSPVKETYKFNDSVRIKGKVTAFSGYGLSGAKVAYHVKRIAAYRPYYLKMMGDSFEDANNVEIASDTIKANDNGEFNFAFRASASDGKLPDMYNYNITADVTDGSGETQSASTGVKVSNNVLDLDISVPEQLSAKDKTTIPVKLNNINGQPQNGMLNVKVYSLRQPESVFKKRLWEAPDQHLMDAGEFKKLFPGYAYKKEDKQETWQTDKTIIDDRITVADSTYSQLDLAAMKQQPTGVYKLVINARSSKGDTTSQTYFFKVHAEAGKAPDMDSWATVINDKIDKAGQTAEFWLGTSRETHILVEKYEGPKMLSSEWLTVGGDHQQSLKIPVPATAKNNFAVQFLMLNDNRLYRSYTHIKIKDTASALKIRLLTFRNKLQPGEKEQWKVQVSAPGKEKEQAELLAGMYDASLDDVAIPQTWDKQLPTYDGNNIYYFSWENYDQFVELISTAPFDYSRYYQTPIVASFNYETLDWADYNYFGGYNYGYNNYLASVSNYKNGSAKDRQIEALFIKNSALVKNGSIVSGRVLNLFKMPIADVKIAIKGTNISTTSSSLGFYKIKVPKNATLVFSGKYLATLYMNPPVNGHVRMGLKNAARVRFNGKDYLKKMSADTDGYMAVSEPVGNSDMTGVVESEPNAMYALAGRAPGLQVAYDVASVNQYANNKVVLREIAVKPVGKFDTELLSVGYGALKPIATRKNFNETAFFYPQLRTNEKGEVLIEFTMPEALTKWKFRAFAHNKQLQLGYTEAEVVTQKQLSINANMPRFLREGDTVTVSARLANLEAEPLKGKVELRLFNGINMQPVSLFVNNDDAQQKFEIDGSATKSVSFKLAISSGLDALTYRLTADAGKYSDGEENTIPVLPNRMLVTESMPMMVRAGQSKTFNFDKLINNSSTTLKSKILTLEYSQNPAWNAVQAIPYMIEFPYECSEQLFSRYYANSLSTDLISKMPLIKQVFDQWKSGDSKELLSNLEKNQELKTTLLEETPWLQDALIESEQKKRIAQLFDLNKMSYEMKANLDKLKQKQLPNGAFPWFGGNYADDYITRHVLEGIGQLYHLKVATADNKILKEIAGKALGYMDAGLIKQDKEEKKQKDYQKREIGYDEAHAWYVRSYYTDKQMEPALKSIFNNYLKRAEDQWVTRSIYEQGMIALTMVRNGKPLVTKAIIKSLMETAQTSDEMGMYWGKNMVGYYWYQSPIETQSLMIELFTEAGNNAKAVEEMKIWLMRNKQTNNWKTTKATAAAVYALLLKQEDWLQGGAASEIKLDNKPLAELKPDVKADAGIGYIKTSWIDEQVKPALGKVEVKNNGKSISYGAMYWQYLEQMDKINPSQTDIHLERKYFIKKQTDAGPVLQEVDAAHQPKTGDLLKVVMYVKAGRDYEYVQLKDLRPAGTEPVTALSEYKYQDGLSYYQVTKDVATNFFISNLNKGSYVFEYELRVAQPGNFSTGITSIQCMYAPEFNAHSEGSRVVFK</sequence>
<feature type="domain" description="Alpha-2-macroglobulin" evidence="3">
    <location>
        <begin position="1437"/>
        <end position="1527"/>
    </location>
</feature>
<dbReference type="Pfam" id="PF17973">
    <property type="entry name" value="bMG10"/>
    <property type="match status" value="1"/>
</dbReference>
<dbReference type="SUPFAM" id="SSF48239">
    <property type="entry name" value="Terpenoid cyclases/Protein prenyltransferases"/>
    <property type="match status" value="1"/>
</dbReference>
<evidence type="ECO:0000313" key="5">
    <source>
        <dbReference type="Proteomes" id="UP000250557"/>
    </source>
</evidence>
<evidence type="ECO:0000313" key="4">
    <source>
        <dbReference type="EMBL" id="QEM05080.1"/>
    </source>
</evidence>
<dbReference type="Gene3D" id="1.50.10.20">
    <property type="match status" value="1"/>
</dbReference>
<dbReference type="InterPro" id="IPR008969">
    <property type="entry name" value="CarboxyPept-like_regulatory"/>
</dbReference>
<accession>A0AAE6JGE2</accession>
<dbReference type="EMBL" id="CP043451">
    <property type="protein sequence ID" value="QEM05080.1"/>
    <property type="molecule type" value="Genomic_DNA"/>
</dbReference>
<dbReference type="Pfam" id="PF00207">
    <property type="entry name" value="A2M"/>
    <property type="match status" value="1"/>
</dbReference>
<comment type="similarity">
    <text evidence="1">Belongs to the protease inhibitor I39 (alpha-2-macroglobulin) family. Bacterial alpha-2-macroglobulin subfamily.</text>
</comment>
<dbReference type="GO" id="GO:0004866">
    <property type="term" value="F:endopeptidase inhibitor activity"/>
    <property type="evidence" value="ECO:0007669"/>
    <property type="project" value="InterPro"/>
</dbReference>
<dbReference type="SUPFAM" id="SSF49464">
    <property type="entry name" value="Carboxypeptidase regulatory domain-like"/>
    <property type="match status" value="1"/>
</dbReference>
<name>A0AAE6JGE2_9SPHI</name>
<reference evidence="4 5" key="1">
    <citation type="submission" date="2019-08" db="EMBL/GenBank/DDBJ databases">
        <title>Comparative genome analysis confer to the adaptation heavy metal polluted environment.</title>
        <authorList>
            <person name="Li Y."/>
        </authorList>
    </citation>
    <scope>NUCLEOTIDE SEQUENCE [LARGE SCALE GENOMIC DNA]</scope>
    <source>
        <strain evidence="4 5">P2</strain>
    </source>
</reference>
<dbReference type="InterPro" id="IPR051802">
    <property type="entry name" value="YfhM-like"/>
</dbReference>
<dbReference type="InterPro" id="IPR019734">
    <property type="entry name" value="TPR_rpt"/>
</dbReference>
<keyword evidence="2" id="KW-0802">TPR repeat</keyword>
<evidence type="ECO:0000256" key="1">
    <source>
        <dbReference type="ARBA" id="ARBA00010556"/>
    </source>
</evidence>
<dbReference type="Pfam" id="PF01835">
    <property type="entry name" value="MG2"/>
    <property type="match status" value="1"/>
</dbReference>
<dbReference type="InterPro" id="IPR008930">
    <property type="entry name" value="Terpenoid_cyclase/PrenylTrfase"/>
</dbReference>
<protein>
    <recommendedName>
        <fullName evidence="3">Alpha-2-macroglobulin domain-containing protein</fullName>
    </recommendedName>
</protein>
<dbReference type="PROSITE" id="PS50005">
    <property type="entry name" value="TPR"/>
    <property type="match status" value="1"/>
</dbReference>
<dbReference type="Proteomes" id="UP000250557">
    <property type="component" value="Chromosome"/>
</dbReference>
<dbReference type="InterPro" id="IPR002890">
    <property type="entry name" value="MG2"/>
</dbReference>
<gene>
    <name evidence="4" type="ORF">DIU31_016735</name>
</gene>
<dbReference type="InterPro" id="IPR001599">
    <property type="entry name" value="Macroglobln_a2"/>
</dbReference>
<dbReference type="InterPro" id="IPR041246">
    <property type="entry name" value="Bact_MG10"/>
</dbReference>
<dbReference type="PANTHER" id="PTHR40094:SF1">
    <property type="entry name" value="UBIQUITIN DOMAIN-CONTAINING PROTEIN"/>
    <property type="match status" value="1"/>
</dbReference>
<dbReference type="SMART" id="SM01360">
    <property type="entry name" value="A2M"/>
    <property type="match status" value="1"/>
</dbReference>
<feature type="repeat" description="TPR" evidence="2">
    <location>
        <begin position="356"/>
        <end position="389"/>
    </location>
</feature>